<dbReference type="UniPathway" id="UPA00031">
    <property type="reaction ID" value="UER00006"/>
</dbReference>
<evidence type="ECO:0000256" key="14">
    <source>
        <dbReference type="ARBA" id="ARBA00023102"/>
    </source>
</evidence>
<dbReference type="AlphaFoldDB" id="A0A238Y6S5"/>
<comment type="function">
    <text evidence="15 16">Catalyzes the condensation of ATP and 5-phosphoribose 1-diphosphate to form N'-(5'-phosphoribosyl)-ATP (PR-ATP). Has a crucial role in the pathway because the rate of histidine biosynthesis seems to be controlled primarily by regulation of HisG enzymatic activity.</text>
</comment>
<evidence type="ECO:0000256" key="5">
    <source>
        <dbReference type="ARBA" id="ARBA00011946"/>
    </source>
</evidence>
<comment type="activity regulation">
    <text evidence="16">Feedback inhibited by histidine.</text>
</comment>
<keyword evidence="10 16" id="KW-0479">Metal-binding</keyword>
<dbReference type="InterPro" id="IPR013820">
    <property type="entry name" value="ATP_PRibTrfase_cat"/>
</dbReference>
<dbReference type="GO" id="GO:0005737">
    <property type="term" value="C:cytoplasm"/>
    <property type="evidence" value="ECO:0007669"/>
    <property type="project" value="UniProtKB-SubCell"/>
</dbReference>
<evidence type="ECO:0000256" key="6">
    <source>
        <dbReference type="ARBA" id="ARBA00022490"/>
    </source>
</evidence>
<feature type="domain" description="Histidine biosynthesis HisG C-terminal" evidence="18">
    <location>
        <begin position="221"/>
        <end position="293"/>
    </location>
</feature>
<evidence type="ECO:0000256" key="4">
    <source>
        <dbReference type="ARBA" id="ARBA00007955"/>
    </source>
</evidence>
<gene>
    <name evidence="16" type="primary">hisG</name>
    <name evidence="19" type="ORF">SAMN06265355_105254</name>
</gene>
<evidence type="ECO:0000256" key="1">
    <source>
        <dbReference type="ARBA" id="ARBA00000915"/>
    </source>
</evidence>
<keyword evidence="11 16" id="KW-0547">Nucleotide-binding</keyword>
<dbReference type="PANTHER" id="PTHR21403:SF10">
    <property type="entry name" value="ATP PHOSPHORIBOSYLTRANSFERASE"/>
    <property type="match status" value="1"/>
</dbReference>
<reference evidence="20" key="1">
    <citation type="submission" date="2017-06" db="EMBL/GenBank/DDBJ databases">
        <authorList>
            <person name="Varghese N."/>
            <person name="Submissions S."/>
        </authorList>
    </citation>
    <scope>NUCLEOTIDE SEQUENCE [LARGE SCALE GENOMIC DNA]</scope>
    <source>
        <strain evidence="20">DSM 44485</strain>
    </source>
</reference>
<feature type="domain" description="ATP phosphoribosyltransferase catalytic" evidence="17">
    <location>
        <begin position="55"/>
        <end position="213"/>
    </location>
</feature>
<keyword evidence="13 16" id="KW-0460">Magnesium</keyword>
<keyword evidence="7 16" id="KW-0028">Amino-acid biosynthesis</keyword>
<dbReference type="NCBIfam" id="TIGR03455">
    <property type="entry name" value="HisG_C-term"/>
    <property type="match status" value="1"/>
</dbReference>
<dbReference type="EC" id="2.4.2.17" evidence="5 16"/>
<dbReference type="Gene3D" id="3.40.190.10">
    <property type="entry name" value="Periplasmic binding protein-like II"/>
    <property type="match status" value="2"/>
</dbReference>
<evidence type="ECO:0000313" key="19">
    <source>
        <dbReference type="EMBL" id="SNR66284.1"/>
    </source>
</evidence>
<dbReference type="HAMAP" id="MF_00079">
    <property type="entry name" value="HisG_Long"/>
    <property type="match status" value="1"/>
</dbReference>
<evidence type="ECO:0000256" key="12">
    <source>
        <dbReference type="ARBA" id="ARBA00022840"/>
    </source>
</evidence>
<sequence length="296" mass="32085">MKGSSVLSLVLPKGSLEKATMQLFDAADLTVQRASDRDYRASIDDPRIDRVRVLRPQEIPTYLEQGLFDLGITGRDWITETDAEVVSLGELKYSKATSNPVRVIMAVPDGAPWRTVADLPEGVRISTEFPAMTKRYLDRHGVKATVVPSYGATEAKVPDIVDVIVDLTETGSSLRKNGLRILDTLLTSYTELVANREAYEDAEKRAAMEDISLLLQGVIRARGKVLLKLNVAHGDLQKVLDIMPAMSSPTVTSLAGGESNAVESVVAKRGVNTLIPALKAAGAHDILEIPIAKIVD</sequence>
<evidence type="ECO:0000256" key="2">
    <source>
        <dbReference type="ARBA" id="ARBA00004496"/>
    </source>
</evidence>
<dbReference type="GO" id="GO:0003879">
    <property type="term" value="F:ATP phosphoribosyltransferase activity"/>
    <property type="evidence" value="ECO:0007669"/>
    <property type="project" value="UniProtKB-UniRule"/>
</dbReference>
<dbReference type="GO" id="GO:0000287">
    <property type="term" value="F:magnesium ion binding"/>
    <property type="evidence" value="ECO:0007669"/>
    <property type="project" value="UniProtKB-UniRule"/>
</dbReference>
<comment type="catalytic activity">
    <reaction evidence="1 16">
        <text>1-(5-phospho-beta-D-ribosyl)-ATP + diphosphate = 5-phospho-alpha-D-ribose 1-diphosphate + ATP</text>
        <dbReference type="Rhea" id="RHEA:18473"/>
        <dbReference type="ChEBI" id="CHEBI:30616"/>
        <dbReference type="ChEBI" id="CHEBI:33019"/>
        <dbReference type="ChEBI" id="CHEBI:58017"/>
        <dbReference type="ChEBI" id="CHEBI:73183"/>
        <dbReference type="EC" id="2.4.2.17"/>
    </reaction>
</comment>
<evidence type="ECO:0000256" key="7">
    <source>
        <dbReference type="ARBA" id="ARBA00022605"/>
    </source>
</evidence>
<evidence type="ECO:0000256" key="9">
    <source>
        <dbReference type="ARBA" id="ARBA00022679"/>
    </source>
</evidence>
<dbReference type="Pfam" id="PF01634">
    <property type="entry name" value="HisG"/>
    <property type="match status" value="1"/>
</dbReference>
<dbReference type="GO" id="GO:0000105">
    <property type="term" value="P:L-histidine biosynthetic process"/>
    <property type="evidence" value="ECO:0007669"/>
    <property type="project" value="UniProtKB-UniRule"/>
</dbReference>
<keyword evidence="8 16" id="KW-0328">Glycosyltransferase</keyword>
<dbReference type="NCBIfam" id="TIGR00070">
    <property type="entry name" value="hisG"/>
    <property type="match status" value="1"/>
</dbReference>
<dbReference type="SUPFAM" id="SSF53850">
    <property type="entry name" value="Periplasmic binding protein-like II"/>
    <property type="match status" value="1"/>
</dbReference>
<proteinExistence type="inferred from homology"/>
<dbReference type="InterPro" id="IPR011322">
    <property type="entry name" value="N-reg_PII-like_a/b"/>
</dbReference>
<dbReference type="Gene3D" id="3.30.70.120">
    <property type="match status" value="1"/>
</dbReference>
<dbReference type="Pfam" id="PF08029">
    <property type="entry name" value="HisG_C"/>
    <property type="match status" value="1"/>
</dbReference>
<evidence type="ECO:0000256" key="8">
    <source>
        <dbReference type="ARBA" id="ARBA00022676"/>
    </source>
</evidence>
<protein>
    <recommendedName>
        <fullName evidence="5 16">ATP phosphoribosyltransferase</fullName>
        <shortName evidence="16">ATP-PRT</shortName>
        <shortName evidence="16">ATP-PRTase</shortName>
        <ecNumber evidence="5 16">2.4.2.17</ecNumber>
    </recommendedName>
</protein>
<keyword evidence="20" id="KW-1185">Reference proteome</keyword>
<dbReference type="GO" id="GO:0005524">
    <property type="term" value="F:ATP binding"/>
    <property type="evidence" value="ECO:0007669"/>
    <property type="project" value="UniProtKB-KW"/>
</dbReference>
<evidence type="ECO:0000313" key="20">
    <source>
        <dbReference type="Proteomes" id="UP000198420"/>
    </source>
</evidence>
<evidence type="ECO:0000256" key="13">
    <source>
        <dbReference type="ARBA" id="ARBA00022842"/>
    </source>
</evidence>
<dbReference type="InterPro" id="IPR020621">
    <property type="entry name" value="ATP-PRT_HisG_long"/>
</dbReference>
<evidence type="ECO:0000256" key="3">
    <source>
        <dbReference type="ARBA" id="ARBA00004667"/>
    </source>
</evidence>
<comment type="subcellular location">
    <subcellularLocation>
        <location evidence="2 16">Cytoplasm</location>
    </subcellularLocation>
</comment>
<evidence type="ECO:0000256" key="11">
    <source>
        <dbReference type="ARBA" id="ARBA00022741"/>
    </source>
</evidence>
<keyword evidence="9 16" id="KW-0808">Transferase</keyword>
<comment type="pathway">
    <text evidence="3 16">Amino-acid biosynthesis; L-histidine biosynthesis; L-histidine from 5-phospho-alpha-D-ribose 1-diphosphate: step 1/9.</text>
</comment>
<dbReference type="Proteomes" id="UP000198420">
    <property type="component" value="Unassembled WGS sequence"/>
</dbReference>
<name>A0A238Y6S5_9ACTN</name>
<evidence type="ECO:0000259" key="17">
    <source>
        <dbReference type="Pfam" id="PF01634"/>
    </source>
</evidence>
<evidence type="ECO:0000256" key="15">
    <source>
        <dbReference type="ARBA" id="ARBA00024861"/>
    </source>
</evidence>
<dbReference type="EMBL" id="FZNP01000005">
    <property type="protein sequence ID" value="SNR66284.1"/>
    <property type="molecule type" value="Genomic_DNA"/>
</dbReference>
<keyword evidence="6 16" id="KW-0963">Cytoplasm</keyword>
<comment type="similarity">
    <text evidence="4 16">Belongs to the ATP phosphoribosyltransferase family. Long subfamily.</text>
</comment>
<comment type="cofactor">
    <cofactor evidence="16">
        <name>Mg(2+)</name>
        <dbReference type="ChEBI" id="CHEBI:18420"/>
    </cofactor>
</comment>
<evidence type="ECO:0000259" key="18">
    <source>
        <dbReference type="Pfam" id="PF08029"/>
    </source>
</evidence>
<dbReference type="InterPro" id="IPR015867">
    <property type="entry name" value="N-reg_PII/ATP_PRibTrfase_C"/>
</dbReference>
<dbReference type="InterPro" id="IPR001348">
    <property type="entry name" value="ATP_PRibTrfase_HisG"/>
</dbReference>
<keyword evidence="12 16" id="KW-0067">ATP-binding</keyword>
<evidence type="ECO:0000256" key="16">
    <source>
        <dbReference type="HAMAP-Rule" id="MF_00079"/>
    </source>
</evidence>
<dbReference type="SUPFAM" id="SSF54913">
    <property type="entry name" value="GlnB-like"/>
    <property type="match status" value="1"/>
</dbReference>
<evidence type="ECO:0000256" key="10">
    <source>
        <dbReference type="ARBA" id="ARBA00022723"/>
    </source>
</evidence>
<organism evidence="19 20">
    <name type="scientific">Actinomadura mexicana</name>
    <dbReference type="NCBI Taxonomy" id="134959"/>
    <lineage>
        <taxon>Bacteria</taxon>
        <taxon>Bacillati</taxon>
        <taxon>Actinomycetota</taxon>
        <taxon>Actinomycetes</taxon>
        <taxon>Streptosporangiales</taxon>
        <taxon>Thermomonosporaceae</taxon>
        <taxon>Actinomadura</taxon>
    </lineage>
</organism>
<accession>A0A238Y6S5</accession>
<keyword evidence="14 16" id="KW-0368">Histidine biosynthesis</keyword>
<dbReference type="InterPro" id="IPR013115">
    <property type="entry name" value="HisG_C"/>
</dbReference>
<dbReference type="PANTHER" id="PTHR21403">
    <property type="entry name" value="ATP PHOSPHORIBOSYLTRANSFERASE ATP-PRTASE"/>
    <property type="match status" value="1"/>
</dbReference>